<keyword evidence="9" id="KW-0479">Metal-binding</keyword>
<dbReference type="GO" id="GO:0046872">
    <property type="term" value="F:metal ion binding"/>
    <property type="evidence" value="ECO:0007669"/>
    <property type="project" value="UniProtKB-KW"/>
</dbReference>
<dbReference type="SFLD" id="SFLDG01086">
    <property type="entry name" value="elongater_protein-like"/>
    <property type="match status" value="1"/>
</dbReference>
<dbReference type="PROSITE" id="PS51918">
    <property type="entry name" value="RADICAL_SAM"/>
    <property type="match status" value="1"/>
</dbReference>
<dbReference type="InterPro" id="IPR039661">
    <property type="entry name" value="ELP3"/>
</dbReference>
<dbReference type="Pfam" id="PF04055">
    <property type="entry name" value="Radical_SAM"/>
    <property type="match status" value="1"/>
</dbReference>
<dbReference type="AlphaFoldDB" id="A0A644V7P0"/>
<evidence type="ECO:0000256" key="7">
    <source>
        <dbReference type="ARBA" id="ARBA00022691"/>
    </source>
</evidence>
<keyword evidence="13" id="KW-0012">Acyltransferase</keyword>
<dbReference type="PROSITE" id="PS51186">
    <property type="entry name" value="GNAT"/>
    <property type="match status" value="1"/>
</dbReference>
<dbReference type="GO" id="GO:0033588">
    <property type="term" value="C:elongator holoenzyme complex"/>
    <property type="evidence" value="ECO:0007669"/>
    <property type="project" value="TreeGrafter"/>
</dbReference>
<keyword evidence="8" id="KW-0819">tRNA processing</keyword>
<comment type="catalytic activity">
    <reaction evidence="15">
        <text>uridine(34) in tRNA + acetyl-CoA + S-adenosyl-L-methionine + H2O = 5-(carboxymethyl)uridine(34) in tRNA + 5'-deoxyadenosine + L-methionine + CoA + 2 H(+)</text>
        <dbReference type="Rhea" id="RHEA:61020"/>
        <dbReference type="Rhea" id="RHEA-COMP:10407"/>
        <dbReference type="Rhea" id="RHEA-COMP:11727"/>
        <dbReference type="ChEBI" id="CHEBI:15377"/>
        <dbReference type="ChEBI" id="CHEBI:15378"/>
        <dbReference type="ChEBI" id="CHEBI:17319"/>
        <dbReference type="ChEBI" id="CHEBI:57287"/>
        <dbReference type="ChEBI" id="CHEBI:57288"/>
        <dbReference type="ChEBI" id="CHEBI:57844"/>
        <dbReference type="ChEBI" id="CHEBI:59789"/>
        <dbReference type="ChEBI" id="CHEBI:65315"/>
        <dbReference type="ChEBI" id="CHEBI:74882"/>
        <dbReference type="EC" id="2.3.1.311"/>
    </reaction>
    <physiologicalReaction direction="left-to-right" evidence="15">
        <dbReference type="Rhea" id="RHEA:61021"/>
    </physiologicalReaction>
</comment>
<keyword evidence="10" id="KW-0694">RNA-binding</keyword>
<dbReference type="Gene3D" id="3.40.630.30">
    <property type="match status" value="1"/>
</dbReference>
<name>A0A644V7P0_9ZZZZ</name>
<dbReference type="SMART" id="SM00729">
    <property type="entry name" value="Elp3"/>
    <property type="match status" value="1"/>
</dbReference>
<dbReference type="Pfam" id="PF00583">
    <property type="entry name" value="Acetyltransf_1"/>
    <property type="match status" value="1"/>
</dbReference>
<dbReference type="SFLD" id="SFLDS00029">
    <property type="entry name" value="Radical_SAM"/>
    <property type="match status" value="1"/>
</dbReference>
<sequence length="590" mass="69573">MNNIFAEIYTEKDLNNLKRLITKNEILYSEILKVRKELNEKQRWTSTKTLVKKIFHLEKKAHERGKTKTPTNSELLLYFEQRLKEGQENITEDRKKEIEQLLKRLKVRSNSGVTVVSLLTKPYPCPGRCIYCPTEARMPKSYLSKEPAAARALANNFDPYKQMTSRLQALEMNGHPINKLEVIVIGGTFDYYEKEYQEWFIKEIFRAANEYKKQDYRNNSKDFFSSQSLLDLQKENETVECRIIGLSTETRPDYINFETLNWLRYLGVTKIEIGVQHLDNHVLDFNEREMTKESIAEATEMMRSAGFKFVYHMMPNLPESNPEMDVQMFRDLYNSKDFHPDMLKIYPCVILKTSLLYKMFTKKEYKDKNGKIIPFTYEPYDDETLIKVLSDSEREIKNYTRVIRMIRDIPATYILASSKKSNMRELVDEYQKKDGFIQQDIRAREIRDAEIDDTDFILRTTTYDTNFGTEYFLEYINEKENDKLAGFCRLRLQGDHFDKELNKYENLKVLSDKTALIRELHVYGTVKKFGEKGDQSQHVGFGKRLMSEAEKIAKEKGYKKIAVISGVGVREYYKKLGYFLEGSYMVKNLE</sequence>
<dbReference type="InterPro" id="IPR000182">
    <property type="entry name" value="GNAT_dom"/>
</dbReference>
<gene>
    <name evidence="18" type="ORF">SDC9_33206</name>
</gene>
<comment type="similarity">
    <text evidence="3">Belongs to the ELP3 family.</text>
</comment>
<evidence type="ECO:0000256" key="10">
    <source>
        <dbReference type="ARBA" id="ARBA00022884"/>
    </source>
</evidence>
<evidence type="ECO:0000256" key="15">
    <source>
        <dbReference type="ARBA" id="ARBA00047372"/>
    </source>
</evidence>
<dbReference type="InterPro" id="IPR007197">
    <property type="entry name" value="rSAM"/>
</dbReference>
<dbReference type="SUPFAM" id="SSF55729">
    <property type="entry name" value="Acyl-CoA N-acyltransferases (Nat)"/>
    <property type="match status" value="1"/>
</dbReference>
<dbReference type="CDD" id="cd04301">
    <property type="entry name" value="NAT_SF"/>
    <property type="match status" value="1"/>
</dbReference>
<dbReference type="InterPro" id="IPR058240">
    <property type="entry name" value="rSAM_sf"/>
</dbReference>
<keyword evidence="5" id="KW-0820">tRNA-binding</keyword>
<comment type="caution">
    <text evidence="18">The sequence shown here is derived from an EMBL/GenBank/DDBJ whole genome shotgun (WGS) entry which is preliminary data.</text>
</comment>
<evidence type="ECO:0000313" key="18">
    <source>
        <dbReference type="EMBL" id="MPL87211.1"/>
    </source>
</evidence>
<organism evidence="18">
    <name type="scientific">bioreactor metagenome</name>
    <dbReference type="NCBI Taxonomy" id="1076179"/>
    <lineage>
        <taxon>unclassified sequences</taxon>
        <taxon>metagenomes</taxon>
        <taxon>ecological metagenomes</taxon>
    </lineage>
</organism>
<dbReference type="InterPro" id="IPR006638">
    <property type="entry name" value="Elp3/MiaA/NifB-like_rSAM"/>
</dbReference>
<feature type="domain" description="Radical SAM core" evidence="17">
    <location>
        <begin position="110"/>
        <end position="407"/>
    </location>
</feature>
<protein>
    <recommendedName>
        <fullName evidence="14">tRNA carboxymethyluridine synthase</fullName>
        <ecNumber evidence="14">2.3.1.311</ecNumber>
    </recommendedName>
</protein>
<evidence type="ECO:0000256" key="3">
    <source>
        <dbReference type="ARBA" id="ARBA00005494"/>
    </source>
</evidence>
<dbReference type="NCBIfam" id="TIGR01211">
    <property type="entry name" value="ELP3"/>
    <property type="match status" value="1"/>
</dbReference>
<dbReference type="EMBL" id="VSSQ01000235">
    <property type="protein sequence ID" value="MPL87211.1"/>
    <property type="molecule type" value="Genomic_DNA"/>
</dbReference>
<dbReference type="InterPro" id="IPR016181">
    <property type="entry name" value="Acyl_CoA_acyltransferase"/>
</dbReference>
<dbReference type="GO" id="GO:0051539">
    <property type="term" value="F:4 iron, 4 sulfur cluster binding"/>
    <property type="evidence" value="ECO:0007669"/>
    <property type="project" value="UniProtKB-KW"/>
</dbReference>
<dbReference type="PANTHER" id="PTHR11135">
    <property type="entry name" value="HISTONE ACETYLTRANSFERASE-RELATED"/>
    <property type="match status" value="1"/>
</dbReference>
<dbReference type="PANTHER" id="PTHR11135:SF2">
    <property type="entry name" value="ELONGATOR COMPLEX PROTEIN 3"/>
    <property type="match status" value="1"/>
</dbReference>
<feature type="domain" description="N-acetyltransferase" evidence="16">
    <location>
        <begin position="444"/>
        <end position="590"/>
    </location>
</feature>
<dbReference type="GO" id="GO:0000049">
    <property type="term" value="F:tRNA binding"/>
    <property type="evidence" value="ECO:0007669"/>
    <property type="project" value="UniProtKB-KW"/>
</dbReference>
<evidence type="ECO:0000256" key="12">
    <source>
        <dbReference type="ARBA" id="ARBA00023014"/>
    </source>
</evidence>
<evidence type="ECO:0000256" key="4">
    <source>
        <dbReference type="ARBA" id="ARBA00022485"/>
    </source>
</evidence>
<dbReference type="Pfam" id="PF16199">
    <property type="entry name" value="Radical_SAM_C"/>
    <property type="match status" value="1"/>
</dbReference>
<dbReference type="InterPro" id="IPR032432">
    <property type="entry name" value="Radical_SAM_C"/>
</dbReference>
<evidence type="ECO:0000256" key="5">
    <source>
        <dbReference type="ARBA" id="ARBA00022555"/>
    </source>
</evidence>
<evidence type="ECO:0000256" key="14">
    <source>
        <dbReference type="ARBA" id="ARBA00044771"/>
    </source>
</evidence>
<evidence type="ECO:0000259" key="16">
    <source>
        <dbReference type="PROSITE" id="PS51186"/>
    </source>
</evidence>
<dbReference type="GO" id="GO:0106261">
    <property type="term" value="F:tRNA uridine(34) acetyltransferase activity"/>
    <property type="evidence" value="ECO:0007669"/>
    <property type="project" value="UniProtKB-EC"/>
</dbReference>
<dbReference type="GO" id="GO:0002926">
    <property type="term" value="P:tRNA wobble base 5-methoxycarbonylmethyl-2-thiouridinylation"/>
    <property type="evidence" value="ECO:0007669"/>
    <property type="project" value="TreeGrafter"/>
</dbReference>
<dbReference type="InterPro" id="IPR034687">
    <property type="entry name" value="ELP3-like"/>
</dbReference>
<dbReference type="EC" id="2.3.1.311" evidence="14"/>
<comment type="cofactor">
    <cofactor evidence="1">
        <name>[4Fe-4S] cluster</name>
        <dbReference type="ChEBI" id="CHEBI:49883"/>
    </cofactor>
</comment>
<dbReference type="GO" id="GO:0005634">
    <property type="term" value="C:nucleus"/>
    <property type="evidence" value="ECO:0007669"/>
    <property type="project" value="TreeGrafter"/>
</dbReference>
<keyword evidence="6" id="KW-0808">Transferase</keyword>
<evidence type="ECO:0000256" key="2">
    <source>
        <dbReference type="ARBA" id="ARBA00005217"/>
    </source>
</evidence>
<keyword evidence="4" id="KW-0004">4Fe-4S</keyword>
<keyword evidence="7" id="KW-0949">S-adenosyl-L-methionine</keyword>
<evidence type="ECO:0000256" key="1">
    <source>
        <dbReference type="ARBA" id="ARBA00001966"/>
    </source>
</evidence>
<dbReference type="GO" id="GO:0005737">
    <property type="term" value="C:cytoplasm"/>
    <property type="evidence" value="ECO:0007669"/>
    <property type="project" value="TreeGrafter"/>
</dbReference>
<keyword evidence="11" id="KW-0408">Iron</keyword>
<evidence type="ECO:0000256" key="9">
    <source>
        <dbReference type="ARBA" id="ARBA00022723"/>
    </source>
</evidence>
<proteinExistence type="inferred from homology"/>
<dbReference type="SFLD" id="SFLDF00344">
    <property type="entry name" value="ELP3-like"/>
    <property type="match status" value="1"/>
</dbReference>
<accession>A0A644V7P0</accession>
<evidence type="ECO:0000256" key="6">
    <source>
        <dbReference type="ARBA" id="ARBA00022679"/>
    </source>
</evidence>
<reference evidence="18" key="1">
    <citation type="submission" date="2019-08" db="EMBL/GenBank/DDBJ databases">
        <authorList>
            <person name="Kucharzyk K."/>
            <person name="Murdoch R.W."/>
            <person name="Higgins S."/>
            <person name="Loffler F."/>
        </authorList>
    </citation>
    <scope>NUCLEOTIDE SEQUENCE</scope>
</reference>
<evidence type="ECO:0000256" key="11">
    <source>
        <dbReference type="ARBA" id="ARBA00023004"/>
    </source>
</evidence>
<comment type="pathway">
    <text evidence="2">tRNA modification.</text>
</comment>
<keyword evidence="12" id="KW-0411">Iron-sulfur</keyword>
<dbReference type="SUPFAM" id="SSF102114">
    <property type="entry name" value="Radical SAM enzymes"/>
    <property type="match status" value="1"/>
</dbReference>
<evidence type="ECO:0000256" key="8">
    <source>
        <dbReference type="ARBA" id="ARBA00022694"/>
    </source>
</evidence>
<evidence type="ECO:0000259" key="17">
    <source>
        <dbReference type="PROSITE" id="PS51918"/>
    </source>
</evidence>
<evidence type="ECO:0000256" key="13">
    <source>
        <dbReference type="ARBA" id="ARBA00023315"/>
    </source>
</evidence>